<keyword evidence="2" id="KW-1185">Reference proteome</keyword>
<organism evidence="1 2">
    <name type="scientific">Lynx pardinus</name>
    <name type="common">Iberian lynx</name>
    <name type="synonym">Felis pardina</name>
    <dbReference type="NCBI Taxonomy" id="191816"/>
    <lineage>
        <taxon>Eukaryota</taxon>
        <taxon>Metazoa</taxon>
        <taxon>Chordata</taxon>
        <taxon>Craniata</taxon>
        <taxon>Vertebrata</taxon>
        <taxon>Euteleostomi</taxon>
        <taxon>Mammalia</taxon>
        <taxon>Eutheria</taxon>
        <taxon>Laurasiatheria</taxon>
        <taxon>Carnivora</taxon>
        <taxon>Feliformia</taxon>
        <taxon>Felidae</taxon>
        <taxon>Felinae</taxon>
        <taxon>Lynx</taxon>
    </lineage>
</organism>
<gene>
    <name evidence="1" type="ORF">LYPA_23C010296</name>
</gene>
<protein>
    <submittedName>
        <fullName evidence="1">Uncharacterized protein</fullName>
    </submittedName>
</protein>
<reference evidence="1 2" key="1">
    <citation type="submission" date="2019-01" db="EMBL/GenBank/DDBJ databases">
        <authorList>
            <person name="Alioto T."/>
            <person name="Alioto T."/>
        </authorList>
    </citation>
    <scope>NUCLEOTIDE SEQUENCE [LARGE SCALE GENOMIC DNA]</scope>
</reference>
<evidence type="ECO:0000313" key="2">
    <source>
        <dbReference type="Proteomes" id="UP000386466"/>
    </source>
</evidence>
<sequence>LSVASGCKLSVALKPTKQKLKECPRRREENVVGPWIPLLDFGGDEKRELLGIIKPRYMHIK</sequence>
<feature type="non-terminal residue" evidence="1">
    <location>
        <position position="61"/>
    </location>
</feature>
<accession>A0A485MZK7</accession>
<feature type="non-terminal residue" evidence="1">
    <location>
        <position position="1"/>
    </location>
</feature>
<dbReference type="EMBL" id="CAAGRJ010007521">
    <property type="protein sequence ID" value="VFV25383.1"/>
    <property type="molecule type" value="Genomic_DNA"/>
</dbReference>
<dbReference type="Proteomes" id="UP000386466">
    <property type="component" value="Unassembled WGS sequence"/>
</dbReference>
<proteinExistence type="predicted"/>
<name>A0A485MZK7_LYNPA</name>
<evidence type="ECO:0000313" key="1">
    <source>
        <dbReference type="EMBL" id="VFV25383.1"/>
    </source>
</evidence>
<dbReference type="AlphaFoldDB" id="A0A485MZK7"/>